<reference evidence="1" key="1">
    <citation type="submission" date="2019-03" db="EMBL/GenBank/DDBJ databases">
        <title>Complete genome sequence of enteropathogenic Citrobacter rodentium strain DBS100.</title>
        <authorList>
            <person name="Popov G."/>
            <person name="Fiebig A."/>
            <person name="Shideler S."/>
            <person name="Coombes B."/>
            <person name="Savchenko A."/>
        </authorList>
    </citation>
    <scope>NUCLEOTIDE SEQUENCE</scope>
    <source>
        <strain evidence="1">DBS100</strain>
    </source>
</reference>
<sequence>MDVISVSGKQAQLTIRENGLIILNTALNEICNGISVPESKTRIGISKEEVCTLINDISLVLDNMIV</sequence>
<proteinExistence type="predicted"/>
<protein>
    <submittedName>
        <fullName evidence="1">Uncharacterized protein</fullName>
    </submittedName>
</protein>
<name>A0A482PP10_CITRO</name>
<dbReference type="RefSeq" id="WP_012907087.1">
    <property type="nucleotide sequence ID" value="NZ_CAJTBI010000065.1"/>
</dbReference>
<gene>
    <name evidence="1" type="ORF">E2R62_11370</name>
</gene>
<dbReference type="AlphaFoldDB" id="A0A482PP10"/>
<organism evidence="1">
    <name type="scientific">Citrobacter rodentium</name>
    <dbReference type="NCBI Taxonomy" id="67825"/>
    <lineage>
        <taxon>Bacteria</taxon>
        <taxon>Pseudomonadati</taxon>
        <taxon>Pseudomonadota</taxon>
        <taxon>Gammaproteobacteria</taxon>
        <taxon>Enterobacterales</taxon>
        <taxon>Enterobacteriaceae</taxon>
        <taxon>Citrobacter</taxon>
    </lineage>
</organism>
<evidence type="ECO:0000313" key="1">
    <source>
        <dbReference type="EMBL" id="QBY29396.1"/>
    </source>
</evidence>
<accession>A0A482PP10</accession>
<dbReference type="EMBL" id="CP038008">
    <property type="protein sequence ID" value="QBY29396.1"/>
    <property type="molecule type" value="Genomic_DNA"/>
</dbReference>